<protein>
    <submittedName>
        <fullName evidence="1">Uncharacterized protein</fullName>
    </submittedName>
</protein>
<evidence type="ECO:0000313" key="1">
    <source>
        <dbReference type="EMBL" id="MDR6244939.1"/>
    </source>
</evidence>
<reference evidence="1 2" key="1">
    <citation type="submission" date="2023-07" db="EMBL/GenBank/DDBJ databases">
        <title>Genomic Encyclopedia of Type Strains, Phase IV (KMG-IV): sequencing the most valuable type-strain genomes for metagenomic binning, comparative biology and taxonomic classification.</title>
        <authorList>
            <person name="Goeker M."/>
        </authorList>
    </citation>
    <scope>NUCLEOTIDE SEQUENCE [LARGE SCALE GENOMIC DNA]</scope>
    <source>
        <strain evidence="1 2">DSM 22170</strain>
    </source>
</reference>
<sequence>MPVQTKQRLVEVANQSNMFELVFENLKKIQIDRVFAYELIEGNRAWISQSKDTGIYRYFTMYPDSRSFGFSIFDLIEIIDGVNGFQYAVDKLAQVLNLNDLKDEWVEAQKK</sequence>
<proteinExistence type="predicted"/>
<dbReference type="Proteomes" id="UP001185028">
    <property type="component" value="Unassembled WGS sequence"/>
</dbReference>
<evidence type="ECO:0000313" key="2">
    <source>
        <dbReference type="Proteomes" id="UP001185028"/>
    </source>
</evidence>
<name>A0ABU1J0L6_9BACL</name>
<dbReference type="RefSeq" id="WP_309807835.1">
    <property type="nucleotide sequence ID" value="NZ_JAVDQH010000010.1"/>
</dbReference>
<accession>A0ABU1J0L6</accession>
<dbReference type="EMBL" id="JAVDQH010000010">
    <property type="protein sequence ID" value="MDR6244939.1"/>
    <property type="molecule type" value="Genomic_DNA"/>
</dbReference>
<keyword evidence="2" id="KW-1185">Reference proteome</keyword>
<comment type="caution">
    <text evidence="1">The sequence shown here is derived from an EMBL/GenBank/DDBJ whole genome shotgun (WGS) entry which is preliminary data.</text>
</comment>
<organism evidence="1 2">
    <name type="scientific">Paenibacillus hunanensis</name>
    <dbReference type="NCBI Taxonomy" id="539262"/>
    <lineage>
        <taxon>Bacteria</taxon>
        <taxon>Bacillati</taxon>
        <taxon>Bacillota</taxon>
        <taxon>Bacilli</taxon>
        <taxon>Bacillales</taxon>
        <taxon>Paenibacillaceae</taxon>
        <taxon>Paenibacillus</taxon>
    </lineage>
</organism>
<gene>
    <name evidence="1" type="ORF">JOC58_002836</name>
</gene>